<dbReference type="Pfam" id="PF23344">
    <property type="entry name" value="ZP-N"/>
    <property type="match status" value="1"/>
</dbReference>
<comment type="domain">
    <text evidence="14">The ZP domain is involved in the polymerization of the ZP proteins to form the zona pellucida.</text>
</comment>
<keyword evidence="11" id="KW-0472">Membrane</keyword>
<keyword evidence="17" id="KW-1185">Reference proteome</keyword>
<dbReference type="InterPro" id="IPR042235">
    <property type="entry name" value="ZP-C_dom"/>
</dbReference>
<evidence type="ECO:0000256" key="1">
    <source>
        <dbReference type="ARBA" id="ARBA00004498"/>
    </source>
</evidence>
<keyword evidence="8" id="KW-0812">Transmembrane</keyword>
<protein>
    <recommendedName>
        <fullName evidence="3 14">Zona pellucida sperm-binding protein 3</fullName>
    </recommendedName>
</protein>
<dbReference type="PANTHER" id="PTHR11576">
    <property type="entry name" value="ZONA PELLUCIDA SPERM-BINDING PROTEIN 3"/>
    <property type="match status" value="1"/>
</dbReference>
<dbReference type="GO" id="GO:0032190">
    <property type="term" value="F:acrosin binding"/>
    <property type="evidence" value="ECO:0007669"/>
    <property type="project" value="TreeGrafter"/>
</dbReference>
<dbReference type="AlphaFoldDB" id="A0AAY4A9W5"/>
<dbReference type="GO" id="GO:0005886">
    <property type="term" value="C:plasma membrane"/>
    <property type="evidence" value="ECO:0007669"/>
    <property type="project" value="UniProtKB-SubCell"/>
</dbReference>
<keyword evidence="13" id="KW-0325">Glycoprotein</keyword>
<evidence type="ECO:0000256" key="11">
    <source>
        <dbReference type="ARBA" id="ARBA00023136"/>
    </source>
</evidence>
<dbReference type="GO" id="GO:0007339">
    <property type="term" value="P:binding of sperm to zona pellucida"/>
    <property type="evidence" value="ECO:0007669"/>
    <property type="project" value="UniProtKB-UniRule"/>
</dbReference>
<dbReference type="Ensembl" id="ENSDCDT00010006095.1">
    <property type="protein sequence ID" value="ENSDCDP00010005893.1"/>
    <property type="gene ID" value="ENSDCDG00010002572.1"/>
</dbReference>
<evidence type="ECO:0000256" key="9">
    <source>
        <dbReference type="ARBA" id="ARBA00022729"/>
    </source>
</evidence>
<evidence type="ECO:0000256" key="3">
    <source>
        <dbReference type="ARBA" id="ARBA00017980"/>
    </source>
</evidence>
<dbReference type="GO" id="GO:0035804">
    <property type="term" value="F:structural constituent of egg coat"/>
    <property type="evidence" value="ECO:0007669"/>
    <property type="project" value="UniProtKB-UniRule"/>
</dbReference>
<gene>
    <name evidence="16" type="primary">zp3b</name>
</gene>
<evidence type="ECO:0000256" key="7">
    <source>
        <dbReference type="ARBA" id="ARBA00022685"/>
    </source>
</evidence>
<dbReference type="Proteomes" id="UP000694580">
    <property type="component" value="Chromosome 4"/>
</dbReference>
<reference evidence="16" key="3">
    <citation type="submission" date="2025-09" db="UniProtKB">
        <authorList>
            <consortium name="Ensembl"/>
        </authorList>
    </citation>
    <scope>IDENTIFICATION</scope>
</reference>
<feature type="domain" description="ZP" evidence="15">
    <location>
        <begin position="57"/>
        <end position="320"/>
    </location>
</feature>
<dbReference type="PRINTS" id="PR00023">
    <property type="entry name" value="ZPELLUCIDA"/>
</dbReference>
<proteinExistence type="inferred from homology"/>
<reference evidence="16 17" key="1">
    <citation type="submission" date="2020-06" db="EMBL/GenBank/DDBJ databases">
        <authorList>
            <consortium name="Wellcome Sanger Institute Data Sharing"/>
        </authorList>
    </citation>
    <scope>NUCLEOTIDE SEQUENCE [LARGE SCALE GENOMIC DNA]</scope>
</reference>
<keyword evidence="4 14" id="KW-1003">Cell membrane</keyword>
<evidence type="ECO:0000256" key="2">
    <source>
        <dbReference type="ARBA" id="ARBA00006735"/>
    </source>
</evidence>
<evidence type="ECO:0000256" key="5">
    <source>
        <dbReference type="ARBA" id="ARBA00022525"/>
    </source>
</evidence>
<dbReference type="GO" id="GO:2000344">
    <property type="term" value="P:positive regulation of acrosome reaction"/>
    <property type="evidence" value="ECO:0007669"/>
    <property type="project" value="UniProtKB-UniRule"/>
</dbReference>
<keyword evidence="10" id="KW-1133">Transmembrane helix</keyword>
<organism evidence="16 17">
    <name type="scientific">Denticeps clupeoides</name>
    <name type="common">denticle herring</name>
    <dbReference type="NCBI Taxonomy" id="299321"/>
    <lineage>
        <taxon>Eukaryota</taxon>
        <taxon>Metazoa</taxon>
        <taxon>Chordata</taxon>
        <taxon>Craniata</taxon>
        <taxon>Vertebrata</taxon>
        <taxon>Euteleostomi</taxon>
        <taxon>Actinopterygii</taxon>
        <taxon>Neopterygii</taxon>
        <taxon>Teleostei</taxon>
        <taxon>Clupei</taxon>
        <taxon>Clupeiformes</taxon>
        <taxon>Denticipitoidei</taxon>
        <taxon>Denticipitidae</taxon>
        <taxon>Denticeps</taxon>
    </lineage>
</organism>
<keyword evidence="6 14" id="KW-0272">Extracellular matrix</keyword>
<comment type="PTM">
    <text evidence="14">Proteolytically cleaved before the transmembrane segment to yield the secreted ectodomain incorporated in the zona pellucida.</text>
</comment>
<dbReference type="Pfam" id="PF00100">
    <property type="entry name" value="Zona_pellucida"/>
    <property type="match status" value="1"/>
</dbReference>
<dbReference type="SMART" id="SM00241">
    <property type="entry name" value="ZP"/>
    <property type="match status" value="1"/>
</dbReference>
<accession>A0AAY4A9W5</accession>
<dbReference type="PANTHER" id="PTHR11576:SF2">
    <property type="entry name" value="ZONA PELLUCIDA SPERM-BINDING PROTEIN 3"/>
    <property type="match status" value="1"/>
</dbReference>
<dbReference type="GO" id="GO:0035805">
    <property type="term" value="C:egg coat"/>
    <property type="evidence" value="ECO:0007669"/>
    <property type="project" value="UniProtKB-SubCell"/>
</dbReference>
<evidence type="ECO:0000256" key="10">
    <source>
        <dbReference type="ARBA" id="ARBA00022989"/>
    </source>
</evidence>
<reference evidence="16" key="2">
    <citation type="submission" date="2025-08" db="UniProtKB">
        <authorList>
            <consortium name="Ensembl"/>
        </authorList>
    </citation>
    <scope>IDENTIFICATION</scope>
</reference>
<feature type="signal peptide" evidence="14">
    <location>
        <begin position="1"/>
        <end position="19"/>
    </location>
</feature>
<dbReference type="Gene3D" id="2.60.40.3210">
    <property type="entry name" value="Zona pellucida, ZP-N domain"/>
    <property type="match status" value="1"/>
</dbReference>
<evidence type="ECO:0000259" key="15">
    <source>
        <dbReference type="PROSITE" id="PS51034"/>
    </source>
</evidence>
<dbReference type="FunFam" id="2.60.40.3210:FF:000001">
    <property type="entry name" value="Zona pellucida sperm-binding protein 3"/>
    <property type="match status" value="1"/>
</dbReference>
<dbReference type="FunFam" id="2.60.40.4100:FF:000002">
    <property type="entry name" value="Zona pellucida sperm-binding protein 3"/>
    <property type="match status" value="1"/>
</dbReference>
<comment type="subcellular location">
    <subcellularLocation>
        <location evidence="1">Secreted</location>
        <location evidence="1">Extracellular space</location>
        <location evidence="1">Extracellular matrix</location>
    </subcellularLocation>
    <subcellularLocation>
        <location evidence="14">Zona pellucida</location>
    </subcellularLocation>
    <subcellularLocation>
        <location evidence="14">Cell membrane</location>
        <topology evidence="14">Single-pass type I membrane protein</topology>
    </subcellularLocation>
</comment>
<sequence>MGVCDLVGVLILLSTLAGGHPSSPRRCRRSPDEAVKAPGIVHDSDTALRQVHGVTVRCFSDWLEVVVKADIFGLGVHLDGESLRLGADQSKGGHASCGAVASGRQEFTIAARLADCGTELSFTDDSVVYSNVVTHSPVLSPDGLLRSERFRVPVECHFRRRLPVDSAALVPAWVPFSSALSAEDSLQFKLRLMTNDWQFERSSNVYFLGDSIYMKASVSLSNHKPLRVFVDQCLAAQSPYSPYSEPRYTFIDSGYDKQTCARSQFLSRHKDDELRFMLDAFKFYQQAGNLIYITCLLKAVPIIEAIESNNRACFVSSNSWRSVDGNDQVCQSCEVPQQTEEAAPEHAGFVPFSPPKSPVQHPQLSLSNAADYFNSLPVQGNKFHGVPLSHRVIGILHHTHSQYGNTAPTLRCLFIAYFSIDCTTQISLCLGIHTVSCAKILPIVVEVPQRKYTESESDHKFYSINKCDFIDLFSYKVKSL</sequence>
<dbReference type="GO" id="GO:0035803">
    <property type="term" value="P:egg coat formation"/>
    <property type="evidence" value="ECO:0007669"/>
    <property type="project" value="UniProtKB-UniRule"/>
</dbReference>
<keyword evidence="12 14" id="KW-1015">Disulfide bond</keyword>
<dbReference type="InterPro" id="IPR048290">
    <property type="entry name" value="ZP_chr"/>
</dbReference>
<evidence type="ECO:0000256" key="4">
    <source>
        <dbReference type="ARBA" id="ARBA00022475"/>
    </source>
</evidence>
<evidence type="ECO:0000313" key="17">
    <source>
        <dbReference type="Proteomes" id="UP000694580"/>
    </source>
</evidence>
<comment type="similarity">
    <text evidence="2 14">Belongs to the ZP domain family. ZPC subfamily.</text>
</comment>
<evidence type="ECO:0000256" key="6">
    <source>
        <dbReference type="ARBA" id="ARBA00022530"/>
    </source>
</evidence>
<evidence type="ECO:0000256" key="13">
    <source>
        <dbReference type="ARBA" id="ARBA00023180"/>
    </source>
</evidence>
<evidence type="ECO:0000256" key="14">
    <source>
        <dbReference type="RuleBase" id="RU367066"/>
    </source>
</evidence>
<dbReference type="InterPro" id="IPR055356">
    <property type="entry name" value="ZP-N"/>
</dbReference>
<dbReference type="InterPro" id="IPR055355">
    <property type="entry name" value="ZP-C"/>
</dbReference>
<dbReference type="Gene3D" id="2.60.40.4100">
    <property type="entry name" value="Zona pellucida, ZP-C domain"/>
    <property type="match status" value="1"/>
</dbReference>
<keyword evidence="9 14" id="KW-0732">Signal</keyword>
<dbReference type="InterPro" id="IPR001507">
    <property type="entry name" value="ZP_dom"/>
</dbReference>
<evidence type="ECO:0000256" key="12">
    <source>
        <dbReference type="ARBA" id="ARBA00023157"/>
    </source>
</evidence>
<evidence type="ECO:0000313" key="16">
    <source>
        <dbReference type="Ensembl" id="ENSDCDP00010005893.1"/>
    </source>
</evidence>
<dbReference type="PROSITE" id="PS51034">
    <property type="entry name" value="ZP_2"/>
    <property type="match status" value="1"/>
</dbReference>
<keyword evidence="5 14" id="KW-0964">Secreted</keyword>
<comment type="function">
    <text evidence="14">Component of the zona pellucida, an extracellular matrix surrounding oocytes which mediates sperm binding, induction of the acrosome reaction and prevents post-fertilization polyspermy. The zona pellucida is composed of 3 to 4 glycoproteins, ZP1, ZP2, ZP3, and ZP4. ZP3 is essential for sperm binding and zona matrix formation.</text>
</comment>
<evidence type="ECO:0000256" key="8">
    <source>
        <dbReference type="ARBA" id="ARBA00022692"/>
    </source>
</evidence>
<name>A0AAY4A9W5_9TELE</name>
<feature type="chain" id="PRO_5044042779" description="Zona pellucida sperm-binding protein 3" evidence="14">
    <location>
        <begin position="20"/>
        <end position="480"/>
    </location>
</feature>
<dbReference type="GeneTree" id="ENSGT01030000234567"/>
<keyword evidence="7 14" id="KW-0165">Cleavage on pair of basic residues</keyword>